<name>A0A0E3BS26_9BURK</name>
<sequence length="211" mass="23499">MADDLLLPPPLAADRRLQAMGVVAQRMSGLDISPVLVYLVDTVNTSVLPALAEQFHILGEGWQFARNDDERRLLLKRAIELHRYKGTPWAIKQVLETLSLNGQIREWFEYGGQPFYFRIDVDLSDRGIDEATYDALVELVTEYKNVRSHLEALTLSLTVRSPVPAIAAVTLGGELTTVYPLQLDGVALASAIFIGCGQRTIEMTTIYPLEN</sequence>
<dbReference type="AlphaFoldDB" id="A0A0E3BS26"/>
<organism evidence="1 2">
    <name type="scientific">Comamonas thiooxydans</name>
    <dbReference type="NCBI Taxonomy" id="363952"/>
    <lineage>
        <taxon>Bacteria</taxon>
        <taxon>Pseudomonadati</taxon>
        <taxon>Pseudomonadota</taxon>
        <taxon>Betaproteobacteria</taxon>
        <taxon>Burkholderiales</taxon>
        <taxon>Comamonadaceae</taxon>
        <taxon>Comamonas</taxon>
    </lineage>
</organism>
<keyword evidence="2" id="KW-1185">Reference proteome</keyword>
<protein>
    <submittedName>
        <fullName evidence="1">Tail protein</fullName>
    </submittedName>
</protein>
<reference evidence="1 2" key="1">
    <citation type="submission" date="2013-09" db="EMBL/GenBank/DDBJ databases">
        <title>High correlation between genotypes and phenotypes of environmental bacteria Comamonas testosteroni strains.</title>
        <authorList>
            <person name="Liu L."/>
            <person name="Zhu W."/>
            <person name="Xia X."/>
            <person name="Xu B."/>
            <person name="Luo M."/>
            <person name="Wang G."/>
        </authorList>
    </citation>
    <scope>NUCLEOTIDE SEQUENCE [LARGE SCALE GENOMIC DNA]</scope>
    <source>
        <strain evidence="1 2">DF2</strain>
    </source>
</reference>
<dbReference type="NCBIfam" id="TIGR01634">
    <property type="entry name" value="tail_P2_I"/>
    <property type="match status" value="1"/>
</dbReference>
<comment type="caution">
    <text evidence="1">The sequence shown here is derived from an EMBL/GenBank/DDBJ whole genome shotgun (WGS) entry which is preliminary data.</text>
</comment>
<dbReference type="EMBL" id="AWTP01000122">
    <property type="protein sequence ID" value="KGH08703.1"/>
    <property type="molecule type" value="Genomic_DNA"/>
</dbReference>
<dbReference type="RefSeq" id="WP_034394684.1">
    <property type="nucleotide sequence ID" value="NZ_AWTM01000098.1"/>
</dbReference>
<accession>A0A0E3BS26</accession>
<dbReference type="Pfam" id="PF09684">
    <property type="entry name" value="Tail_P2_I"/>
    <property type="match status" value="1"/>
</dbReference>
<evidence type="ECO:0000313" key="1">
    <source>
        <dbReference type="EMBL" id="KGH08703.1"/>
    </source>
</evidence>
<dbReference type="InterPro" id="IPR006521">
    <property type="entry name" value="Tail_protein_I"/>
</dbReference>
<evidence type="ECO:0000313" key="2">
    <source>
        <dbReference type="Proteomes" id="UP000029549"/>
    </source>
</evidence>
<gene>
    <name evidence="1" type="ORF">P608_17435</name>
</gene>
<dbReference type="Proteomes" id="UP000029549">
    <property type="component" value="Unassembled WGS sequence"/>
</dbReference>
<proteinExistence type="predicted"/>